<sequence>MPPPLPSLGKKPPLTLHPVAPLVGKLPPSRSRLHMFKAKPQRSKFDHSHDFDMKPDTPEPQLMVSHRYLSSRSIVDFLSDDGRGDVENDSSGRVLEGTTTTTTTTTSNEKAVVLSKELVALKSIQGRVDHVMLAFDESMAKASVASFDSGDPMAPLTWKVGEILMATHESLTMASGFNERLFTKDMDEVKVLMSRDSQSVVDDWAMESTPAMRKLTNLFHQTVKTLQDMQSADRHTSPSSTLLAPSSKAAVHGAILVPTTGLSDDAAKLVQRLQNEKAILMGQLSETSNMYTSIAEVVKEREDDAKRLKTLLHGKVDEITRLKQQLFVLNNEEAKRDEQERSVAHWKEKYMTLLNVHHVLEGTMRDAAKRASDLAAKVQELTLRDVHTHVQLTETQALLSAAHDEMAKKAEESARRQSVQLHGVAHEYEHEINDLKGKVKELKDQLGESQKLHKLALERQRTDMKKHFDSVLAAGHHGFTEHGEDRDVLTRGRNDSASLAAAQSATALVPQNTAPQLNSCTSDVELDTFDDDHCDDDSGENDGDDGDDIATSGPNISDDDDEEEKDDKVETTNDGDDGDRNSPNEAKHPQPTQQVEVWHGAPRTRRQSIQEQHIHNQLSGMINKAFTEGSVAHAMASVVPPSEMLSSTVPRRKSITMTGPNGLPVQVEVPDGVVYDDAVVRLTQHASTGSRRTSMKGSVSSHDLSSTRPFEGRMSPQLGGAEAALDATMRAMDSTPANVDPELTQGDRIVQLQQRFDAEKAILKRKFIDAMCLFRQQIIDQYDKRAHELVKKHRAEVIRIATVAESKFGKLLDEKDDLLHEAKRTIKSLYKSLAVSSDAKTTNQNKNHHDVSAVKQILKSTWSLVSAKRMSKRLVSIHQSELAELCKNLQHTTDTPDERPTSPTHATPLRSSSPQLPPEESSAPLQSKSPTPVSSTPVTSRTPTPLPLAPALNIPEITLSMPDVDILLPDPQPPPPQLRVFEARQLLPRRSVTYTTAEVPTVVVASGVVASGVVARPSMRNNSTQVGDAEWNPEHMGMDNSDDASSGQTTFSNYVLEGTGMYNPDPSRHHHHQGHHPNRLSPSFHHLPNNQAVQPLNDGGSSIVDSMLMLPRSLLSHQYNASNGMYTPPSVTKVPSRHAVHQLIENYANTLTSLRENINWNKWQCVLKCLGLKRMEDVLKVDMDTSATSDHALIRLRRRFATKRAAFSRTHETLQAQQQQAWTHCMDAFVCYNTMGDPCSSVNHDSSVPPMDIRGTSMVKTNDQFDSPNTSNATPLAMSPRNHLRGEFSPQTAPHLGAIASPTDLLQRCKTSSAVQTKGRQDPAAMAKRALTLASLVPTDISALSMDERQRYLLELNAYMQTTPPLPREPTPPPPTTEGRTASTTKEPTAALPSSRRGKLQMQFDQPTQATTTIKGIPSQSPFMRRKALESLQKRMRHTKQQYADSTSGCGGGTALDQSVRRDQFLHSAPQPTNHHNVHLATFPRGEPTT</sequence>
<feature type="compositionally biased region" description="Polar residues" evidence="2">
    <location>
        <begin position="685"/>
        <end position="708"/>
    </location>
</feature>
<feature type="compositionally biased region" description="Polar residues" evidence="2">
    <location>
        <begin position="1403"/>
        <end position="1422"/>
    </location>
</feature>
<dbReference type="OrthoDB" id="75798at2759"/>
<dbReference type="RefSeq" id="XP_009827966.1">
    <property type="nucleotide sequence ID" value="XM_009829664.1"/>
</dbReference>
<feature type="region of interest" description="Disordered" evidence="2">
    <location>
        <begin position="528"/>
        <end position="608"/>
    </location>
</feature>
<feature type="region of interest" description="Disordered" evidence="2">
    <location>
        <begin position="80"/>
        <end position="105"/>
    </location>
</feature>
<feature type="compositionally biased region" description="Acidic residues" evidence="2">
    <location>
        <begin position="528"/>
        <end position="548"/>
    </location>
</feature>
<feature type="region of interest" description="Disordered" evidence="2">
    <location>
        <begin position="1436"/>
        <end position="1490"/>
    </location>
</feature>
<evidence type="ECO:0000256" key="2">
    <source>
        <dbReference type="SAM" id="MobiDB-lite"/>
    </source>
</evidence>
<evidence type="ECO:0000313" key="3">
    <source>
        <dbReference type="EMBL" id="ETV82297.1"/>
    </source>
</evidence>
<evidence type="ECO:0000256" key="1">
    <source>
        <dbReference type="SAM" id="Coils"/>
    </source>
</evidence>
<name>W4GRH1_APHAT</name>
<feature type="compositionally biased region" description="Pro residues" evidence="2">
    <location>
        <begin position="1364"/>
        <end position="1376"/>
    </location>
</feature>
<feature type="compositionally biased region" description="Basic residues" evidence="2">
    <location>
        <begin position="1068"/>
        <end position="1078"/>
    </location>
</feature>
<dbReference type="GeneID" id="20806982"/>
<proteinExistence type="predicted"/>
<feature type="region of interest" description="Disordered" evidence="2">
    <location>
        <begin position="685"/>
        <end position="716"/>
    </location>
</feature>
<dbReference type="VEuPathDB" id="FungiDB:H257_04986"/>
<feature type="coiled-coil region" evidence="1">
    <location>
        <begin position="425"/>
        <end position="452"/>
    </location>
</feature>
<reference evidence="3" key="1">
    <citation type="submission" date="2013-12" db="EMBL/GenBank/DDBJ databases">
        <title>The Genome Sequence of Aphanomyces astaci APO3.</title>
        <authorList>
            <consortium name="The Broad Institute Genomics Platform"/>
            <person name="Russ C."/>
            <person name="Tyler B."/>
            <person name="van West P."/>
            <person name="Dieguez-Uribeondo J."/>
            <person name="Young S.K."/>
            <person name="Zeng Q."/>
            <person name="Gargeya S."/>
            <person name="Fitzgerald M."/>
            <person name="Abouelleil A."/>
            <person name="Alvarado L."/>
            <person name="Chapman S.B."/>
            <person name="Gainer-Dewar J."/>
            <person name="Goldberg J."/>
            <person name="Griggs A."/>
            <person name="Gujja S."/>
            <person name="Hansen M."/>
            <person name="Howarth C."/>
            <person name="Imamovic A."/>
            <person name="Ireland A."/>
            <person name="Larimer J."/>
            <person name="McCowan C."/>
            <person name="Murphy C."/>
            <person name="Pearson M."/>
            <person name="Poon T.W."/>
            <person name="Priest M."/>
            <person name="Roberts A."/>
            <person name="Saif S."/>
            <person name="Shea T."/>
            <person name="Sykes S."/>
            <person name="Wortman J."/>
            <person name="Nusbaum C."/>
            <person name="Birren B."/>
        </authorList>
    </citation>
    <scope>NUCLEOTIDE SEQUENCE [LARGE SCALE GENOMIC DNA]</scope>
    <source>
        <strain evidence="3">APO3</strain>
    </source>
</reference>
<dbReference type="EMBL" id="KI913122">
    <property type="protein sequence ID" value="ETV82297.1"/>
    <property type="molecule type" value="Genomic_DNA"/>
</dbReference>
<feature type="coiled-coil region" evidence="1">
    <location>
        <begin position="329"/>
        <end position="384"/>
    </location>
</feature>
<keyword evidence="1" id="KW-0175">Coiled coil</keyword>
<feature type="compositionally biased region" description="Basic and acidic residues" evidence="2">
    <location>
        <begin position="578"/>
        <end position="588"/>
    </location>
</feature>
<feature type="region of interest" description="Disordered" evidence="2">
    <location>
        <begin position="1362"/>
        <end position="1424"/>
    </location>
</feature>
<feature type="region of interest" description="Disordered" evidence="2">
    <location>
        <begin position="891"/>
        <end position="949"/>
    </location>
</feature>
<gene>
    <name evidence="3" type="ORF">H257_04986</name>
</gene>
<feature type="region of interest" description="Disordered" evidence="2">
    <location>
        <begin position="1061"/>
        <end position="1094"/>
    </location>
</feature>
<dbReference type="STRING" id="112090.W4GRH1"/>
<protein>
    <submittedName>
        <fullName evidence="3">Uncharacterized protein</fullName>
    </submittedName>
</protein>
<feature type="compositionally biased region" description="Low complexity" evidence="2">
    <location>
        <begin position="908"/>
        <end position="943"/>
    </location>
</feature>
<accession>W4GRH1</accession>
<organism evidence="3">
    <name type="scientific">Aphanomyces astaci</name>
    <name type="common">Crayfish plague agent</name>
    <dbReference type="NCBI Taxonomy" id="112090"/>
    <lineage>
        <taxon>Eukaryota</taxon>
        <taxon>Sar</taxon>
        <taxon>Stramenopiles</taxon>
        <taxon>Oomycota</taxon>
        <taxon>Saprolegniomycetes</taxon>
        <taxon>Saprolegniales</taxon>
        <taxon>Verrucalvaceae</taxon>
        <taxon>Aphanomyces</taxon>
    </lineage>
</organism>